<dbReference type="EMBL" id="JARJCM010000153">
    <property type="protein sequence ID" value="KAJ7025461.1"/>
    <property type="molecule type" value="Genomic_DNA"/>
</dbReference>
<feature type="compositionally biased region" description="Low complexity" evidence="1">
    <location>
        <begin position="249"/>
        <end position="262"/>
    </location>
</feature>
<sequence>MGKDDNRTKAGKQSNTAMDIDALSGDGDAKNGLCRDHMAVQPGGMHGGGRVRDEATLEARMMSGEWRIHNHSGAPVCASALNALREKEEGEEDELEAECTICKLYCRHVARELLQEDKGLEAALGLHDLRAASGAMSSDIALLQGELLGAQRENNKMTERFDTIQRELIEVSAKNAVLEKDKERIARDRDKADDDYLKIRKYADECRREADELERQLAHLDSGRHRKKIIPQHSGSGMNYRQPGSPRVSQTDASSSPASTATQGTDEDVTMQDASVAGNQLTMTWGNLAGIPKYTVEYPVGDVGQLPPALIQDFAYDDRASWKFADVAAWTAALLYSLQQRCWPVAILVFRVYYDARMAQKNGKPLSVLHRHALENYAVADWLLSTWKEWALDTDAQNKNRSFWAMAHRPRGGTMRELVAYIQKQGREVEGCPFVDNYHTIRSRDARGLLLWMSINYVPATKDAAERDKSIRVSMALLRMLAVPNAYEDAVLAHALTIADAPEYESWPGHITENLDEVAVADHLAGLGVTIAVANDAWAYALNYLDALIATPRAGWDQPELAQLRSFITVQMEDVGLPVGMANEVDYIPRTPGLPWPDTELNRVQEDGLFLEDLPTVPPPGSTERGKVTCVRMGSPKKKYAAPDASGGSFGNKQRPIAGRGRGGFRGRGNYGGYDRGEYRGEPRNEKTRSMAASMYAPRPGSSNHHASNSTHGPSPHPSSSNQQTFHAGNQHAPSPAAMPMGQPPRSLHYTQQQQHTPAMSNAQPPPQWITAGAAAPLTFGAIAPQSVPQPPPSSAPSHISFEGRTYHLGHASSSSNSPAPQPQSPAVFQPHHFIPNNLVGPAPGAHNQYPYATVSPSSVNAGNTGLVGTPMTDLYHALPASSDLGAGFDMHTYNTSGTF</sequence>
<evidence type="ECO:0000313" key="3">
    <source>
        <dbReference type="Proteomes" id="UP001218188"/>
    </source>
</evidence>
<feature type="region of interest" description="Disordered" evidence="1">
    <location>
        <begin position="636"/>
        <end position="770"/>
    </location>
</feature>
<keyword evidence="3" id="KW-1185">Reference proteome</keyword>
<feature type="compositionally biased region" description="Low complexity" evidence="1">
    <location>
        <begin position="708"/>
        <end position="725"/>
    </location>
</feature>
<feature type="compositionally biased region" description="Polar residues" evidence="1">
    <location>
        <begin position="749"/>
        <end position="763"/>
    </location>
</feature>
<dbReference type="AlphaFoldDB" id="A0AAD6WW20"/>
<accession>A0AAD6WW20</accession>
<proteinExistence type="predicted"/>
<feature type="compositionally biased region" description="Basic and acidic residues" evidence="1">
    <location>
        <begin position="675"/>
        <end position="689"/>
    </location>
</feature>
<protein>
    <submittedName>
        <fullName evidence="2">Uncharacterized protein</fullName>
    </submittedName>
</protein>
<feature type="region of interest" description="Disordered" evidence="1">
    <location>
        <begin position="217"/>
        <end position="268"/>
    </location>
</feature>
<evidence type="ECO:0000256" key="1">
    <source>
        <dbReference type="SAM" id="MobiDB-lite"/>
    </source>
</evidence>
<organism evidence="2 3">
    <name type="scientific">Mycena alexandri</name>
    <dbReference type="NCBI Taxonomy" id="1745969"/>
    <lineage>
        <taxon>Eukaryota</taxon>
        <taxon>Fungi</taxon>
        <taxon>Dikarya</taxon>
        <taxon>Basidiomycota</taxon>
        <taxon>Agaricomycotina</taxon>
        <taxon>Agaricomycetes</taxon>
        <taxon>Agaricomycetidae</taxon>
        <taxon>Agaricales</taxon>
        <taxon>Marasmiineae</taxon>
        <taxon>Mycenaceae</taxon>
        <taxon>Mycena</taxon>
    </lineage>
</organism>
<feature type="region of interest" description="Disordered" evidence="1">
    <location>
        <begin position="809"/>
        <end position="842"/>
    </location>
</feature>
<evidence type="ECO:0000313" key="2">
    <source>
        <dbReference type="EMBL" id="KAJ7025461.1"/>
    </source>
</evidence>
<reference evidence="2" key="1">
    <citation type="submission" date="2023-03" db="EMBL/GenBank/DDBJ databases">
        <title>Massive genome expansion in bonnet fungi (Mycena s.s.) driven by repeated elements and novel gene families across ecological guilds.</title>
        <authorList>
            <consortium name="Lawrence Berkeley National Laboratory"/>
            <person name="Harder C.B."/>
            <person name="Miyauchi S."/>
            <person name="Viragh M."/>
            <person name="Kuo A."/>
            <person name="Thoen E."/>
            <person name="Andreopoulos B."/>
            <person name="Lu D."/>
            <person name="Skrede I."/>
            <person name="Drula E."/>
            <person name="Henrissat B."/>
            <person name="Morin E."/>
            <person name="Kohler A."/>
            <person name="Barry K."/>
            <person name="LaButti K."/>
            <person name="Morin E."/>
            <person name="Salamov A."/>
            <person name="Lipzen A."/>
            <person name="Mereny Z."/>
            <person name="Hegedus B."/>
            <person name="Baldrian P."/>
            <person name="Stursova M."/>
            <person name="Weitz H."/>
            <person name="Taylor A."/>
            <person name="Grigoriev I.V."/>
            <person name="Nagy L.G."/>
            <person name="Martin F."/>
            <person name="Kauserud H."/>
        </authorList>
    </citation>
    <scope>NUCLEOTIDE SEQUENCE</scope>
    <source>
        <strain evidence="2">CBHHK200</strain>
    </source>
</reference>
<name>A0AAD6WW20_9AGAR</name>
<feature type="compositionally biased region" description="Gly residues" evidence="1">
    <location>
        <begin position="660"/>
        <end position="674"/>
    </location>
</feature>
<comment type="caution">
    <text evidence="2">The sequence shown here is derived from an EMBL/GenBank/DDBJ whole genome shotgun (WGS) entry which is preliminary data.</text>
</comment>
<gene>
    <name evidence="2" type="ORF">C8F04DRAFT_1191458</name>
</gene>
<feature type="region of interest" description="Disordered" evidence="1">
    <location>
        <begin position="1"/>
        <end position="22"/>
    </location>
</feature>
<feature type="compositionally biased region" description="Low complexity" evidence="1">
    <location>
        <begin position="812"/>
        <end position="831"/>
    </location>
</feature>
<dbReference type="Proteomes" id="UP001218188">
    <property type="component" value="Unassembled WGS sequence"/>
</dbReference>